<dbReference type="GO" id="GO:0004560">
    <property type="term" value="F:alpha-L-fucosidase activity"/>
    <property type="evidence" value="ECO:0007669"/>
    <property type="project" value="UniProtKB-EC"/>
</dbReference>
<dbReference type="InterPro" id="IPR057739">
    <property type="entry name" value="Glyco_hydro_29_N"/>
</dbReference>
<comment type="caution">
    <text evidence="11">The sequence shown here is derived from an EMBL/GenBank/DDBJ whole genome shotgun (WGS) entry which is preliminary data.</text>
</comment>
<feature type="site" description="May be important for catalysis" evidence="9">
    <location>
        <position position="148"/>
    </location>
</feature>
<reference evidence="11 12" key="1">
    <citation type="journal article" date="2015" name="Genome Biol.">
        <title>Comparative genomics of Steinernema reveals deeply conserved gene regulatory networks.</title>
        <authorList>
            <person name="Dillman A.R."/>
            <person name="Macchietto M."/>
            <person name="Porter C.F."/>
            <person name="Rogers A."/>
            <person name="Williams B."/>
            <person name="Antoshechkin I."/>
            <person name="Lee M.M."/>
            <person name="Goodwin Z."/>
            <person name="Lu X."/>
            <person name="Lewis E.E."/>
            <person name="Goodrich-Blair H."/>
            <person name="Stock S.P."/>
            <person name="Adams B.J."/>
            <person name="Sternberg P.W."/>
            <person name="Mortazavi A."/>
        </authorList>
    </citation>
    <scope>NUCLEOTIDE SEQUENCE [LARGE SCALE GENOMIC DNA]</scope>
    <source>
        <strain evidence="11 12">ALL</strain>
    </source>
</reference>
<evidence type="ECO:0000256" key="8">
    <source>
        <dbReference type="ARBA" id="ARBA00023295"/>
    </source>
</evidence>
<dbReference type="InterPro" id="IPR013780">
    <property type="entry name" value="Glyco_hydro_b"/>
</dbReference>
<dbReference type="InterPro" id="IPR018526">
    <property type="entry name" value="Glyco_hydro_29_CS"/>
</dbReference>
<evidence type="ECO:0000256" key="2">
    <source>
        <dbReference type="ARBA" id="ARBA00000419"/>
    </source>
</evidence>
<sequence length="366" mass="42221">MWPSPTSWNWNSVDIGPHRDIVGELKTEFAKTDIHFGLYFSQYEWFHPYYLQSNSTLYSDVVSYPQMLEIVNRYEPDVIWSDGDWDQTDEYWKSKEFLAWLYNESPIKDNVVVNDRWGHGIMGQHGGFLTYSDHYDPGHLLPRKWENCLTLDVNAWGHRRAMQASDVRTTKDLITQLVRTISCGGNMLLNFGPDKFGNINPIFEERLSELGKWVNANGEAIFGSQPWVYQNDTNDVWYTSKLRQPLNSISDYVVFNRQFKDNTLIYAFLLKISSDRMIKLPSVGYTDKLKVTVLSTRSNLKVTKQKQGIAVDLSHLKIADEALVLKIEYAATVTNVNPIKRLQKMGSLDGAGHPTKNSKKIIDMYL</sequence>
<name>A0A4U5MU08_STECR</name>
<comment type="catalytic activity">
    <reaction evidence="2">
        <text>a neolactoside IV(2)-alpha-Fuc-nLc4Cer(d18:0) + H2O = a neolactoside nLc4Cer(d18:0) + L-fucose</text>
        <dbReference type="Rhea" id="RHEA:49308"/>
        <dbReference type="ChEBI" id="CHEBI:2181"/>
        <dbReference type="ChEBI" id="CHEBI:15377"/>
        <dbReference type="ChEBI" id="CHEBI:91119"/>
        <dbReference type="ChEBI" id="CHEBI:91121"/>
    </reaction>
    <physiologicalReaction direction="left-to-right" evidence="2">
        <dbReference type="Rhea" id="RHEA:49309"/>
    </physiologicalReaction>
</comment>
<dbReference type="STRING" id="34508.A0A4U5MU08"/>
<dbReference type="InterPro" id="IPR016286">
    <property type="entry name" value="FUC_metazoa-typ"/>
</dbReference>
<dbReference type="InterPro" id="IPR000933">
    <property type="entry name" value="Glyco_hydro_29"/>
</dbReference>
<evidence type="ECO:0000256" key="5">
    <source>
        <dbReference type="ARBA" id="ARBA00012662"/>
    </source>
</evidence>
<evidence type="ECO:0000256" key="7">
    <source>
        <dbReference type="ARBA" id="ARBA00022801"/>
    </source>
</evidence>
<organism evidence="11 12">
    <name type="scientific">Steinernema carpocapsae</name>
    <name type="common">Entomopathogenic nematode</name>
    <dbReference type="NCBI Taxonomy" id="34508"/>
    <lineage>
        <taxon>Eukaryota</taxon>
        <taxon>Metazoa</taxon>
        <taxon>Ecdysozoa</taxon>
        <taxon>Nematoda</taxon>
        <taxon>Chromadorea</taxon>
        <taxon>Rhabditida</taxon>
        <taxon>Tylenchina</taxon>
        <taxon>Panagrolaimomorpha</taxon>
        <taxon>Strongyloidoidea</taxon>
        <taxon>Steinernematidae</taxon>
        <taxon>Steinernema</taxon>
    </lineage>
</organism>
<comment type="catalytic activity">
    <reaction evidence="1">
        <text>a neolactoside IV(2)-alpha-Fuc-nLc4Cer(d18:1(4E)) + H2O = a neolactoside nLc4Cer(d18:1(4E)) + L-fucose</text>
        <dbReference type="Rhea" id="RHEA:48224"/>
        <dbReference type="ChEBI" id="CHEBI:2181"/>
        <dbReference type="ChEBI" id="CHEBI:15377"/>
        <dbReference type="ChEBI" id="CHEBI:17006"/>
        <dbReference type="ChEBI" id="CHEBI:28691"/>
    </reaction>
    <physiologicalReaction direction="left-to-right" evidence="1">
        <dbReference type="Rhea" id="RHEA:48225"/>
    </physiologicalReaction>
</comment>
<keyword evidence="7" id="KW-0378">Hydrolase</keyword>
<evidence type="ECO:0000256" key="4">
    <source>
        <dbReference type="ARBA" id="ARBA00007951"/>
    </source>
</evidence>
<dbReference type="GO" id="GO:0005764">
    <property type="term" value="C:lysosome"/>
    <property type="evidence" value="ECO:0007669"/>
    <property type="project" value="TreeGrafter"/>
</dbReference>
<evidence type="ECO:0000256" key="6">
    <source>
        <dbReference type="ARBA" id="ARBA00022729"/>
    </source>
</evidence>
<dbReference type="PIRSF" id="PIRSF001092">
    <property type="entry name" value="Alpha-L-fucosidase"/>
    <property type="match status" value="1"/>
</dbReference>
<keyword evidence="8" id="KW-0326">Glycosidase</keyword>
<comment type="function">
    <text evidence="3">Alpha-L-fucosidase is responsible for hydrolyzing the alpha-1,6-linked fucose joined to the reducing-end N-acetylglucosamine of the carbohydrate moieties of glycoproteins.</text>
</comment>
<dbReference type="InterPro" id="IPR017853">
    <property type="entry name" value="GH"/>
</dbReference>
<dbReference type="EMBL" id="AZBU02000006">
    <property type="protein sequence ID" value="TKR73267.1"/>
    <property type="molecule type" value="Genomic_DNA"/>
</dbReference>
<dbReference type="EC" id="3.2.1.51" evidence="5"/>
<reference evidence="11 12" key="2">
    <citation type="journal article" date="2019" name="G3 (Bethesda)">
        <title>Hybrid Assembly of the Genome of the Entomopathogenic Nematode Steinernema carpocapsae Identifies the X-Chromosome.</title>
        <authorList>
            <person name="Serra L."/>
            <person name="Macchietto M."/>
            <person name="Macias-Munoz A."/>
            <person name="McGill C.J."/>
            <person name="Rodriguez I.M."/>
            <person name="Rodriguez B."/>
            <person name="Murad R."/>
            <person name="Mortazavi A."/>
        </authorList>
    </citation>
    <scope>NUCLEOTIDE SEQUENCE [LARGE SCALE GENOMIC DNA]</scope>
    <source>
        <strain evidence="11 12">ALL</strain>
    </source>
</reference>
<keyword evidence="6" id="KW-0732">Signal</keyword>
<dbReference type="PROSITE" id="PS00385">
    <property type="entry name" value="ALPHA_L_FUCOSIDASE"/>
    <property type="match status" value="1"/>
</dbReference>
<evidence type="ECO:0000259" key="10">
    <source>
        <dbReference type="Pfam" id="PF01120"/>
    </source>
</evidence>
<proteinExistence type="inferred from homology"/>
<dbReference type="Pfam" id="PF01120">
    <property type="entry name" value="Alpha_L_fucos"/>
    <property type="match status" value="1"/>
</dbReference>
<comment type="similarity">
    <text evidence="4">Belongs to the glycosyl hydrolase 29 family.</text>
</comment>
<dbReference type="SUPFAM" id="SSF51445">
    <property type="entry name" value="(Trans)glycosidases"/>
    <property type="match status" value="1"/>
</dbReference>
<evidence type="ECO:0000313" key="12">
    <source>
        <dbReference type="Proteomes" id="UP000298663"/>
    </source>
</evidence>
<dbReference type="PANTHER" id="PTHR10030:SF37">
    <property type="entry name" value="ALPHA-L-FUCOSIDASE-RELATED"/>
    <property type="match status" value="1"/>
</dbReference>
<accession>A0A4U5MU08</accession>
<evidence type="ECO:0000256" key="3">
    <source>
        <dbReference type="ARBA" id="ARBA00004071"/>
    </source>
</evidence>
<keyword evidence="12" id="KW-1185">Reference proteome</keyword>
<dbReference type="Gene3D" id="3.20.20.80">
    <property type="entry name" value="Glycosidases"/>
    <property type="match status" value="1"/>
</dbReference>
<dbReference type="GO" id="GO:0016139">
    <property type="term" value="P:glycoside catabolic process"/>
    <property type="evidence" value="ECO:0007669"/>
    <property type="project" value="TreeGrafter"/>
</dbReference>
<dbReference type="SMART" id="SM00812">
    <property type="entry name" value="Alpha_L_fucos"/>
    <property type="match status" value="1"/>
</dbReference>
<dbReference type="PANTHER" id="PTHR10030">
    <property type="entry name" value="ALPHA-L-FUCOSIDASE"/>
    <property type="match status" value="1"/>
</dbReference>
<dbReference type="Gene3D" id="2.60.40.1180">
    <property type="entry name" value="Golgi alpha-mannosidase II"/>
    <property type="match status" value="1"/>
</dbReference>
<protein>
    <recommendedName>
        <fullName evidence="5">alpha-L-fucosidase</fullName>
        <ecNumber evidence="5">3.2.1.51</ecNumber>
    </recommendedName>
</protein>
<dbReference type="AlphaFoldDB" id="A0A4U5MU08"/>
<feature type="domain" description="Glycoside hydrolase family 29 N-terminal" evidence="10">
    <location>
        <begin position="1"/>
        <end position="219"/>
    </location>
</feature>
<evidence type="ECO:0000256" key="1">
    <source>
        <dbReference type="ARBA" id="ARBA00000321"/>
    </source>
</evidence>
<evidence type="ECO:0000313" key="11">
    <source>
        <dbReference type="EMBL" id="TKR73267.1"/>
    </source>
</evidence>
<dbReference type="OrthoDB" id="6039950at2759"/>
<evidence type="ECO:0000256" key="9">
    <source>
        <dbReference type="PIRSR" id="PIRSR001092-1"/>
    </source>
</evidence>
<dbReference type="PRINTS" id="PR00741">
    <property type="entry name" value="GLHYDRLASE29"/>
</dbReference>
<dbReference type="Proteomes" id="UP000298663">
    <property type="component" value="Unassembled WGS sequence"/>
</dbReference>
<dbReference type="GO" id="GO:0006004">
    <property type="term" value="P:fucose metabolic process"/>
    <property type="evidence" value="ECO:0007669"/>
    <property type="project" value="InterPro"/>
</dbReference>
<gene>
    <name evidence="11" type="ORF">L596_020600</name>
</gene>